<keyword evidence="1" id="KW-1133">Transmembrane helix</keyword>
<dbReference type="EMBL" id="BARS01007663">
    <property type="protein sequence ID" value="GAF68083.1"/>
    <property type="molecule type" value="Genomic_DNA"/>
</dbReference>
<organism evidence="2">
    <name type="scientific">marine sediment metagenome</name>
    <dbReference type="NCBI Taxonomy" id="412755"/>
    <lineage>
        <taxon>unclassified sequences</taxon>
        <taxon>metagenomes</taxon>
        <taxon>ecological metagenomes</taxon>
    </lineage>
</organism>
<feature type="non-terminal residue" evidence="2">
    <location>
        <position position="1"/>
    </location>
</feature>
<proteinExistence type="predicted"/>
<evidence type="ECO:0000256" key="1">
    <source>
        <dbReference type="SAM" id="Phobius"/>
    </source>
</evidence>
<reference evidence="2" key="1">
    <citation type="journal article" date="2014" name="Front. Microbiol.">
        <title>High frequency of phylogenetically diverse reductive dehalogenase-homologous genes in deep subseafloor sedimentary metagenomes.</title>
        <authorList>
            <person name="Kawai M."/>
            <person name="Futagami T."/>
            <person name="Toyoda A."/>
            <person name="Takaki Y."/>
            <person name="Nishi S."/>
            <person name="Hori S."/>
            <person name="Arai W."/>
            <person name="Tsubouchi T."/>
            <person name="Morono Y."/>
            <person name="Uchiyama I."/>
            <person name="Ito T."/>
            <person name="Fujiyama A."/>
            <person name="Inagaki F."/>
            <person name="Takami H."/>
        </authorList>
    </citation>
    <scope>NUCLEOTIDE SEQUENCE</scope>
    <source>
        <strain evidence="2">Expedition CK06-06</strain>
    </source>
</reference>
<protein>
    <submittedName>
        <fullName evidence="2">Uncharacterized protein</fullName>
    </submittedName>
</protein>
<keyword evidence="1" id="KW-0472">Membrane</keyword>
<name>X0RH45_9ZZZZ</name>
<accession>X0RH45</accession>
<sequence length="65" mass="7065">SKLLMMGGWHGLLTLDHFFWAALLCPALLAGMAGGMYAARFLSSETMRKVISAFLLVPGVLLLVR</sequence>
<dbReference type="AlphaFoldDB" id="X0RH45"/>
<gene>
    <name evidence="2" type="ORF">S01H1_14712</name>
</gene>
<feature type="transmembrane region" description="Helical" evidence="1">
    <location>
        <begin position="20"/>
        <end position="39"/>
    </location>
</feature>
<keyword evidence="1" id="KW-0812">Transmembrane</keyword>
<evidence type="ECO:0000313" key="2">
    <source>
        <dbReference type="EMBL" id="GAF68083.1"/>
    </source>
</evidence>
<comment type="caution">
    <text evidence="2">The sequence shown here is derived from an EMBL/GenBank/DDBJ whole genome shotgun (WGS) entry which is preliminary data.</text>
</comment>